<feature type="chain" id="PRO_5011916156" description="CNNM transmembrane domain-containing protein" evidence="11">
    <location>
        <begin position="38"/>
        <end position="818"/>
    </location>
</feature>
<evidence type="ECO:0000256" key="2">
    <source>
        <dbReference type="ARBA" id="ARBA00010484"/>
    </source>
</evidence>
<name>A0A267FWW7_9PLAT</name>
<evidence type="ECO:0000256" key="4">
    <source>
        <dbReference type="ARBA" id="ARBA00022737"/>
    </source>
</evidence>
<dbReference type="SUPFAM" id="SSF54631">
    <property type="entry name" value="CBS-domain pair"/>
    <property type="match status" value="1"/>
</dbReference>
<organism evidence="15 16">
    <name type="scientific">Macrostomum lignano</name>
    <dbReference type="NCBI Taxonomy" id="282301"/>
    <lineage>
        <taxon>Eukaryota</taxon>
        <taxon>Metazoa</taxon>
        <taxon>Spiralia</taxon>
        <taxon>Lophotrochozoa</taxon>
        <taxon>Platyhelminthes</taxon>
        <taxon>Rhabditophora</taxon>
        <taxon>Macrostomorpha</taxon>
        <taxon>Macrostomida</taxon>
        <taxon>Macrostomidae</taxon>
        <taxon>Macrostomum</taxon>
    </lineage>
</organism>
<feature type="domain" description="CNNM transmembrane" evidence="13">
    <location>
        <begin position="172"/>
        <end position="353"/>
    </location>
</feature>
<dbReference type="Proteomes" id="UP000215902">
    <property type="component" value="Unassembled WGS sequence"/>
</dbReference>
<evidence type="ECO:0000313" key="15">
    <source>
        <dbReference type="EMBL" id="PAA78236.1"/>
    </source>
</evidence>
<feature type="transmembrane region" description="Helical" evidence="10">
    <location>
        <begin position="234"/>
        <end position="255"/>
    </location>
</feature>
<keyword evidence="6 8" id="KW-0472">Membrane</keyword>
<keyword evidence="3 8" id="KW-0812">Transmembrane</keyword>
<feature type="signal peptide" evidence="11">
    <location>
        <begin position="1"/>
        <end position="37"/>
    </location>
</feature>
<keyword evidence="7" id="KW-0129">CBS domain</keyword>
<comment type="similarity">
    <text evidence="2">Belongs to the ACDP family.</text>
</comment>
<evidence type="ECO:0000256" key="7">
    <source>
        <dbReference type="PROSITE-ProRule" id="PRU00703"/>
    </source>
</evidence>
<proteinExistence type="inferred from homology"/>
<gene>
    <name evidence="15" type="ORF">BOX15_Mlig002368g1</name>
    <name evidence="14" type="ORF">BOX15_Mlig031969g2</name>
</gene>
<comment type="subcellular location">
    <subcellularLocation>
        <location evidence="1">Membrane</location>
        <topology evidence="1">Multi-pass membrane protein</topology>
    </subcellularLocation>
</comment>
<dbReference type="EMBL" id="NIVC01000698">
    <property type="protein sequence ID" value="PAA78236.1"/>
    <property type="molecule type" value="Genomic_DNA"/>
</dbReference>
<protein>
    <recommendedName>
        <fullName evidence="17">CNNM transmembrane domain-containing protein</fullName>
    </recommendedName>
</protein>
<keyword evidence="11" id="KW-0732">Signal</keyword>
<dbReference type="InterPro" id="IPR002550">
    <property type="entry name" value="CNNM"/>
</dbReference>
<dbReference type="InterPro" id="IPR000644">
    <property type="entry name" value="CBS_dom"/>
</dbReference>
<evidence type="ECO:0000256" key="3">
    <source>
        <dbReference type="ARBA" id="ARBA00022692"/>
    </source>
</evidence>
<dbReference type="InterPro" id="IPR044751">
    <property type="entry name" value="Ion_transp-like_CBS"/>
</dbReference>
<evidence type="ECO:0008006" key="17">
    <source>
        <dbReference type="Google" id="ProtNLM"/>
    </source>
</evidence>
<keyword evidence="5 8" id="KW-1133">Transmembrane helix</keyword>
<feature type="compositionally biased region" description="Low complexity" evidence="9">
    <location>
        <begin position="783"/>
        <end position="802"/>
    </location>
</feature>
<feature type="non-terminal residue" evidence="15">
    <location>
        <position position="1"/>
    </location>
</feature>
<reference evidence="15 16" key="1">
    <citation type="submission" date="2017-06" db="EMBL/GenBank/DDBJ databases">
        <title>A platform for efficient transgenesis in Macrostomum lignano, a flatworm model organism for stem cell research.</title>
        <authorList>
            <person name="Berezikov E."/>
        </authorList>
    </citation>
    <scope>NUCLEOTIDE SEQUENCE [LARGE SCALE GENOMIC DNA]</scope>
    <source>
        <strain evidence="15">DV1</strain>
        <tissue evidence="15">Whole organism</tissue>
    </source>
</reference>
<dbReference type="InterPro" id="IPR045095">
    <property type="entry name" value="ACDP"/>
</dbReference>
<dbReference type="Pfam" id="PF25562">
    <property type="entry name" value="CNBH_CNNM2_C"/>
    <property type="match status" value="1"/>
</dbReference>
<feature type="region of interest" description="Disordered" evidence="9">
    <location>
        <begin position="767"/>
        <end position="804"/>
    </location>
</feature>
<evidence type="ECO:0000256" key="1">
    <source>
        <dbReference type="ARBA" id="ARBA00004141"/>
    </source>
</evidence>
<evidence type="ECO:0000256" key="8">
    <source>
        <dbReference type="PROSITE-ProRule" id="PRU01193"/>
    </source>
</evidence>
<dbReference type="CDD" id="cd04590">
    <property type="entry name" value="CBS_pair_CorC_HlyC_assoc"/>
    <property type="match status" value="1"/>
</dbReference>
<evidence type="ECO:0000259" key="12">
    <source>
        <dbReference type="PROSITE" id="PS51371"/>
    </source>
</evidence>
<evidence type="ECO:0000256" key="6">
    <source>
        <dbReference type="ARBA" id="ARBA00023136"/>
    </source>
</evidence>
<feature type="transmembrane region" description="Helical" evidence="10">
    <location>
        <begin position="261"/>
        <end position="280"/>
    </location>
</feature>
<evidence type="ECO:0000256" key="11">
    <source>
        <dbReference type="SAM" id="SignalP"/>
    </source>
</evidence>
<feature type="transmembrane region" description="Helical" evidence="10">
    <location>
        <begin position="292"/>
        <end position="312"/>
    </location>
</feature>
<dbReference type="PROSITE" id="PS51846">
    <property type="entry name" value="CNNM"/>
    <property type="match status" value="1"/>
</dbReference>
<dbReference type="Gene3D" id="3.10.580.10">
    <property type="entry name" value="CBS-domain"/>
    <property type="match status" value="1"/>
</dbReference>
<dbReference type="GO" id="GO:0005886">
    <property type="term" value="C:plasma membrane"/>
    <property type="evidence" value="ECO:0007669"/>
    <property type="project" value="TreeGrafter"/>
</dbReference>
<evidence type="ECO:0000256" key="9">
    <source>
        <dbReference type="SAM" id="MobiDB-lite"/>
    </source>
</evidence>
<comment type="caution">
    <text evidence="15">The sequence shown here is derived from an EMBL/GenBank/DDBJ whole genome shotgun (WGS) entry which is preliminary data.</text>
</comment>
<dbReference type="PROSITE" id="PS51371">
    <property type="entry name" value="CBS"/>
    <property type="match status" value="1"/>
</dbReference>
<keyword evidence="16" id="KW-1185">Reference proteome</keyword>
<evidence type="ECO:0000313" key="14">
    <source>
        <dbReference type="EMBL" id="PAA72921.1"/>
    </source>
</evidence>
<dbReference type="EMBL" id="NIVC01001051">
    <property type="protein sequence ID" value="PAA72921.1"/>
    <property type="molecule type" value="Genomic_DNA"/>
</dbReference>
<feature type="domain" description="CBS" evidence="12">
    <location>
        <begin position="435"/>
        <end position="504"/>
    </location>
</feature>
<dbReference type="Pfam" id="PF01595">
    <property type="entry name" value="CNNM"/>
    <property type="match status" value="1"/>
</dbReference>
<keyword evidence="4" id="KW-0677">Repeat</keyword>
<dbReference type="InterPro" id="IPR046342">
    <property type="entry name" value="CBS_dom_sf"/>
</dbReference>
<feature type="transmembrane region" description="Helical" evidence="10">
    <location>
        <begin position="176"/>
        <end position="203"/>
    </location>
</feature>
<evidence type="ECO:0000313" key="16">
    <source>
        <dbReference type="Proteomes" id="UP000215902"/>
    </source>
</evidence>
<dbReference type="OrthoDB" id="5353557at2759"/>
<evidence type="ECO:0000259" key="13">
    <source>
        <dbReference type="PROSITE" id="PS51846"/>
    </source>
</evidence>
<evidence type="ECO:0000256" key="10">
    <source>
        <dbReference type="SAM" id="Phobius"/>
    </source>
</evidence>
<accession>A0A267FWW7</accession>
<dbReference type="GO" id="GO:0022857">
    <property type="term" value="F:transmembrane transporter activity"/>
    <property type="evidence" value="ECO:0007669"/>
    <property type="project" value="TreeGrafter"/>
</dbReference>
<dbReference type="Pfam" id="PF00571">
    <property type="entry name" value="CBS"/>
    <property type="match status" value="1"/>
</dbReference>
<dbReference type="AlphaFoldDB" id="A0A267FWW7"/>
<sequence length="818" mass="89023">LMGADVSLGIQHWSLQSACCLLIPILAVLLALPPTNAQTVDSASLAQPIVFGLTVRPLAGSNKPGWQGANQEILVGKIYEFQLFGRDLFNLSLLGFTERELNGSLADCQDSKMAIKFPIVAKDGNIAVSTVSVPVSSSVTSHLYLCAKARRGDSTEAWVYYGPELRVYVTRPIIPLWVSILFIIGLFLLSGLFSGLNLGLMALDIAELKIICRAGTASEKSYAKRIIPVRKKGNWLLCSLLLGNVMVNTTLSLLLDALIGDGIYAVISATIGIVIFGEIIPQALCSRHGLAVGASTMPITMFFMALTSPLSYPLSFVLDKVLGEEFRQVFDRNKLKEFIAAQGLERTEANIILGALSLQNKTIGEVMRGLSDVYMLPAETLIDSFTIDQIRETGYTRIPIYEKERHNIINILNFKDLTIVNRDTPMRADLICEYFNRQLQIVYDTDTLDNALKLFLSNRIHLAIVKHHVGEEEGNEKDPYEVTVGLVTLEDILEEIIQQEIEDETDIPENPTAITRQNARALKGLWKELAFGGTSGMQIPVQLRMAATQSLAMLHSDLFGRNVIMEPVLEKMFEEKILVRHMFIYGDEESNTIFRRNQPCDFGIFLLEGRAVLGIGVEDLEFEASAFTFLGAKALTAVLELHRRSPDRVTDPTELRRLVQFVPDYTCKAKQNLQYLKLSQAQYATLLRISDSLRDMCATAAAAAAASAGAPSDLLGPGELDERLNALFAAHFPRQRGQPAGVRRPHSHHSLSGGAAANRLLSTASLDSGGAGVAQPTTPTSVGPAGDEAAGGTAASAAAAPAVQVSSPLLSVNGEVET</sequence>
<dbReference type="STRING" id="282301.A0A267FWW7"/>
<dbReference type="PANTHER" id="PTHR12064:SF94">
    <property type="entry name" value="UNEXTENDED PROTEIN"/>
    <property type="match status" value="1"/>
</dbReference>
<dbReference type="PANTHER" id="PTHR12064">
    <property type="entry name" value="METAL TRANSPORTER CNNM"/>
    <property type="match status" value="1"/>
</dbReference>
<dbReference type="GO" id="GO:0010960">
    <property type="term" value="P:magnesium ion homeostasis"/>
    <property type="evidence" value="ECO:0007669"/>
    <property type="project" value="InterPro"/>
</dbReference>
<evidence type="ECO:0000256" key="5">
    <source>
        <dbReference type="ARBA" id="ARBA00022989"/>
    </source>
</evidence>